<dbReference type="RefSeq" id="WP_019596204.1">
    <property type="nucleotide sequence ID" value="NZ_FNQC01000001.1"/>
</dbReference>
<feature type="signal peptide" evidence="1">
    <location>
        <begin position="1"/>
        <end position="19"/>
    </location>
</feature>
<evidence type="ECO:0000256" key="1">
    <source>
        <dbReference type="SAM" id="SignalP"/>
    </source>
</evidence>
<feature type="chain" id="PRO_5046253203" description="Secreted protein (Por secretion system target)" evidence="1">
    <location>
        <begin position="20"/>
        <end position="196"/>
    </location>
</feature>
<dbReference type="EMBL" id="FNQC01000001">
    <property type="protein sequence ID" value="SDY51437.1"/>
    <property type="molecule type" value="Genomic_DNA"/>
</dbReference>
<protein>
    <recommendedName>
        <fullName evidence="4">Secreted protein (Por secretion system target)</fullName>
    </recommendedName>
</protein>
<name>A0A1H3KH06_9BACT</name>
<keyword evidence="3" id="KW-1185">Reference proteome</keyword>
<evidence type="ECO:0000313" key="2">
    <source>
        <dbReference type="EMBL" id="SDY51437.1"/>
    </source>
</evidence>
<gene>
    <name evidence="2" type="ORF">SAMN05444412_101387</name>
</gene>
<organism evidence="2 3">
    <name type="scientific">Rhodonellum ikkaensis</name>
    <dbReference type="NCBI Taxonomy" id="336829"/>
    <lineage>
        <taxon>Bacteria</taxon>
        <taxon>Pseudomonadati</taxon>
        <taxon>Bacteroidota</taxon>
        <taxon>Cytophagia</taxon>
        <taxon>Cytophagales</taxon>
        <taxon>Cytophagaceae</taxon>
        <taxon>Rhodonellum</taxon>
    </lineage>
</organism>
<keyword evidence="1" id="KW-0732">Signal</keyword>
<dbReference type="Proteomes" id="UP000199663">
    <property type="component" value="Unassembled WGS sequence"/>
</dbReference>
<accession>A0A1H3KH06</accession>
<proteinExistence type="predicted"/>
<comment type="caution">
    <text evidence="2">The sequence shown here is derived from an EMBL/GenBank/DDBJ whole genome shotgun (WGS) entry which is preliminary data.</text>
</comment>
<evidence type="ECO:0000313" key="3">
    <source>
        <dbReference type="Proteomes" id="UP000199663"/>
    </source>
</evidence>
<sequence length="196" mass="21899">MKLFVALLIAFGVSGSVIAKTQDSDESTKATVSLRKVDANKVQLLYGSVPDGTVMVKIFDETKTLVQKDRILNKVAFSKYYDFSNIKPGKYLVAVYDNSGEVDHLDLDLTKEANAPVVYSKIEKMEGNKYKVLVNALLASNISLFIYEGDQLIHEEKLENSTGFQKLYAFKNTKVGSKLEFFVKTDNGFSEMIAVR</sequence>
<evidence type="ECO:0008006" key="4">
    <source>
        <dbReference type="Google" id="ProtNLM"/>
    </source>
</evidence>
<reference evidence="2 3" key="1">
    <citation type="submission" date="2016-10" db="EMBL/GenBank/DDBJ databases">
        <authorList>
            <person name="Varghese N."/>
            <person name="Submissions S."/>
        </authorList>
    </citation>
    <scope>NUCLEOTIDE SEQUENCE [LARGE SCALE GENOMIC DNA]</scope>
    <source>
        <strain evidence="2 3">DSM 17997</strain>
    </source>
</reference>